<reference evidence="3 4" key="1">
    <citation type="journal article" date="2016" name="Proc. Natl. Acad. Sci. U.S.A.">
        <title>Comparative genomics of biotechnologically important yeasts.</title>
        <authorList>
            <person name="Riley R."/>
            <person name="Haridas S."/>
            <person name="Wolfe K.H."/>
            <person name="Lopes M.R."/>
            <person name="Hittinger C.T."/>
            <person name="Goeker M."/>
            <person name="Salamov A.A."/>
            <person name="Wisecaver J.H."/>
            <person name="Long T.M."/>
            <person name="Calvey C.H."/>
            <person name="Aerts A.L."/>
            <person name="Barry K.W."/>
            <person name="Choi C."/>
            <person name="Clum A."/>
            <person name="Coughlan A.Y."/>
            <person name="Deshpande S."/>
            <person name="Douglass A.P."/>
            <person name="Hanson S.J."/>
            <person name="Klenk H.-P."/>
            <person name="LaButti K.M."/>
            <person name="Lapidus A."/>
            <person name="Lindquist E.A."/>
            <person name="Lipzen A.M."/>
            <person name="Meier-Kolthoff J.P."/>
            <person name="Ohm R.A."/>
            <person name="Otillar R.P."/>
            <person name="Pangilinan J.L."/>
            <person name="Peng Y."/>
            <person name="Rokas A."/>
            <person name="Rosa C.A."/>
            <person name="Scheuner C."/>
            <person name="Sibirny A.A."/>
            <person name="Slot J.C."/>
            <person name="Stielow J.B."/>
            <person name="Sun H."/>
            <person name="Kurtzman C.P."/>
            <person name="Blackwell M."/>
            <person name="Grigoriev I.V."/>
            <person name="Jeffries T.W."/>
        </authorList>
    </citation>
    <scope>NUCLEOTIDE SEQUENCE [LARGE SCALE GENOMIC DNA]</scope>
    <source>
        <strain evidence="3 4">NRRL Y-2026</strain>
    </source>
</reference>
<dbReference type="STRING" id="763406.A0A1E3NE87"/>
<evidence type="ECO:0000259" key="2">
    <source>
        <dbReference type="PROSITE" id="PS50829"/>
    </source>
</evidence>
<accession>A0A1E3NE87</accession>
<dbReference type="InterPro" id="IPR003169">
    <property type="entry name" value="GYF"/>
</dbReference>
<protein>
    <recommendedName>
        <fullName evidence="2">GYF domain-containing protein</fullName>
    </recommendedName>
</protein>
<evidence type="ECO:0000256" key="1">
    <source>
        <dbReference type="SAM" id="MobiDB-lite"/>
    </source>
</evidence>
<evidence type="ECO:0000313" key="4">
    <source>
        <dbReference type="Proteomes" id="UP000094455"/>
    </source>
</evidence>
<dbReference type="Gene3D" id="3.30.1490.40">
    <property type="match status" value="1"/>
</dbReference>
<keyword evidence="4" id="KW-1185">Reference proteome</keyword>
<gene>
    <name evidence="3" type="ORF">PICMEDRAFT_74672</name>
</gene>
<dbReference type="InterPro" id="IPR051640">
    <property type="entry name" value="GRB10-interact_GYF"/>
</dbReference>
<proteinExistence type="predicted"/>
<feature type="region of interest" description="Disordered" evidence="1">
    <location>
        <begin position="866"/>
        <end position="887"/>
    </location>
</feature>
<dbReference type="PANTHER" id="PTHR14445:SF36">
    <property type="entry name" value="FI03272P-RELATED"/>
    <property type="match status" value="1"/>
</dbReference>
<dbReference type="PANTHER" id="PTHR14445">
    <property type="entry name" value="GRB10 INTERACTING GYF PROTEIN"/>
    <property type="match status" value="1"/>
</dbReference>
<feature type="domain" description="GYF" evidence="2">
    <location>
        <begin position="186"/>
        <end position="234"/>
    </location>
</feature>
<sequence length="1054" mass="114891">MSNTPVTNPVNWLDSLLGNSSPAVQSPTQSGFEAAAPEGYTTQQVLDVYNRMTQTGRLQIDPNAAAANSARASSLHTPLSVELLNGSSAKAAAAPGPAAPSAAASAAALHLHHHQPHQLDSPQSTSATLGNPSSALNSSQATPKQSFVSTNPLLSNMAAGINRLGSSTPEISHIDHDMAKFVQPAAVQWFYQDLAGTQQGPFDSLTMQQWYSTGLLVSTLPVRRDGEANWLTISDLWKKCKSLPNFDPDLAPFNQPLPVSLIHQPSLLTPSGLHNNSMLHPNPLTSFNSASSIFGSANNSQFFNPLSSLSNNNWPQSPLNETSPKPIDPTVNTNEGSKEPAKDNDHPATLDSRSNSNFNSFGVPNMSPMNMNPMNMNQLGMNLNSLNLNMGGMSGMGMGLSPMDINSMNPMGLNPMDMNAMNNMYINPMNPLSQMNMNHMNSLNPLNQMNTMMNNGLGSRSNSGMNNISIPGLNANSLNSVNMDGSMGLNDLSMTGINNIDVANMDPNSFFKIGADPHVSKLVPSTTTTEHGETSVQREVDEPSKAAPALEAKEQATEISKSHYQTKNTSNFEDQVKIAKQQHYNVAREKEINDMKAREEEKKKEADEMRRKLIEENGKEAQRQIELKRRETEETQKRAVLEAMKLEEHMKSLELENKKKLKQQQKLKNQEQQQKLKIADESASTPERPAAMKKTKSDIAPWATVSQSIKPSKTLEEIQQEEKSKREIELKERRRLEENDRLLASRLALQETLPTVNVNGKTLVSLSALSSNASAKPKLPSNSTWAINAVSPQLPTKSLDEIQEEELEAARKQAEAAAVAKVQKSIAEAISNQQKTFANSIANENSSTDNAWTIVSKKLRPTIATVSSPSKENVTKGSTLNPSTLRSMSAPMHSTTAAKPIAASATSSYIAPTVPSVSISSFPPLVMDFLGWSRTQLTGLYSSVNKEDVLQIMMQLPVGTETQEIIADTIYSNSGTMDGRRFASEFMKKRGKIEDTIKKRGWAFDWFEALEGTKGMKVSKVTSIGNSGFESSADNDDWDGAFTVVSRKKGRKGN</sequence>
<feature type="compositionally biased region" description="Basic and acidic residues" evidence="1">
    <location>
        <begin position="530"/>
        <end position="544"/>
    </location>
</feature>
<feature type="compositionally biased region" description="Low complexity" evidence="1">
    <location>
        <begin position="666"/>
        <end position="676"/>
    </location>
</feature>
<dbReference type="GeneID" id="30181527"/>
<feature type="region of interest" description="Disordered" evidence="1">
    <location>
        <begin position="111"/>
        <end position="147"/>
    </location>
</feature>
<dbReference type="OrthoDB" id="3998205at2759"/>
<feature type="region of interest" description="Disordered" evidence="1">
    <location>
        <begin position="18"/>
        <end position="38"/>
    </location>
</feature>
<dbReference type="GO" id="GO:0005829">
    <property type="term" value="C:cytosol"/>
    <property type="evidence" value="ECO:0007669"/>
    <property type="project" value="TreeGrafter"/>
</dbReference>
<dbReference type="EMBL" id="KV454007">
    <property type="protein sequence ID" value="ODQ44434.1"/>
    <property type="molecule type" value="Genomic_DNA"/>
</dbReference>
<dbReference type="Proteomes" id="UP000094455">
    <property type="component" value="Unassembled WGS sequence"/>
</dbReference>
<evidence type="ECO:0000313" key="3">
    <source>
        <dbReference type="EMBL" id="ODQ44434.1"/>
    </source>
</evidence>
<feature type="region of interest" description="Disordered" evidence="1">
    <location>
        <begin position="660"/>
        <end position="698"/>
    </location>
</feature>
<feature type="region of interest" description="Disordered" evidence="1">
    <location>
        <begin position="523"/>
        <end position="546"/>
    </location>
</feature>
<dbReference type="AlphaFoldDB" id="A0A1E3NE87"/>
<feature type="compositionally biased region" description="Basic and acidic residues" evidence="1">
    <location>
        <begin position="336"/>
        <end position="348"/>
    </location>
</feature>
<name>A0A1E3NE87_9ASCO</name>
<feature type="region of interest" description="Disordered" evidence="1">
    <location>
        <begin position="313"/>
        <end position="357"/>
    </location>
</feature>
<dbReference type="SUPFAM" id="SSF55277">
    <property type="entry name" value="GYF domain"/>
    <property type="match status" value="1"/>
</dbReference>
<dbReference type="InterPro" id="IPR035445">
    <property type="entry name" value="GYF-like_dom_sf"/>
</dbReference>
<organism evidence="3 4">
    <name type="scientific">Pichia membranifaciens NRRL Y-2026</name>
    <dbReference type="NCBI Taxonomy" id="763406"/>
    <lineage>
        <taxon>Eukaryota</taxon>
        <taxon>Fungi</taxon>
        <taxon>Dikarya</taxon>
        <taxon>Ascomycota</taxon>
        <taxon>Saccharomycotina</taxon>
        <taxon>Pichiomycetes</taxon>
        <taxon>Pichiales</taxon>
        <taxon>Pichiaceae</taxon>
        <taxon>Pichia</taxon>
    </lineage>
</organism>
<feature type="compositionally biased region" description="Polar residues" evidence="1">
    <location>
        <begin position="125"/>
        <end position="147"/>
    </location>
</feature>
<dbReference type="SMART" id="SM00444">
    <property type="entry name" value="GYF"/>
    <property type="match status" value="1"/>
</dbReference>
<feature type="compositionally biased region" description="Polar residues" evidence="1">
    <location>
        <begin position="18"/>
        <end position="31"/>
    </location>
</feature>
<dbReference type="Pfam" id="PF02213">
    <property type="entry name" value="GYF"/>
    <property type="match status" value="1"/>
</dbReference>
<dbReference type="RefSeq" id="XP_019015547.1">
    <property type="nucleotide sequence ID" value="XM_019164840.1"/>
</dbReference>
<dbReference type="PROSITE" id="PS50829">
    <property type="entry name" value="GYF"/>
    <property type="match status" value="1"/>
</dbReference>